<accession>A0A6J5N290</accession>
<protein>
    <submittedName>
        <fullName evidence="1">Uncharacterized protein</fullName>
    </submittedName>
</protein>
<evidence type="ECO:0000313" key="1">
    <source>
        <dbReference type="EMBL" id="CAB4151393.1"/>
    </source>
</evidence>
<proteinExistence type="predicted"/>
<organism evidence="1">
    <name type="scientific">uncultured Caudovirales phage</name>
    <dbReference type="NCBI Taxonomy" id="2100421"/>
    <lineage>
        <taxon>Viruses</taxon>
        <taxon>Duplodnaviria</taxon>
        <taxon>Heunggongvirae</taxon>
        <taxon>Uroviricota</taxon>
        <taxon>Caudoviricetes</taxon>
        <taxon>Peduoviridae</taxon>
        <taxon>Maltschvirus</taxon>
        <taxon>Maltschvirus maltsch</taxon>
    </lineage>
</organism>
<gene>
    <name evidence="1" type="ORF">UFOVP583_15</name>
</gene>
<sequence length="183" mass="19746">MRNPSGFQFYPGRRLPVVCRDGVTRSAVCTGYAGHGLPAAVQVYAGGKRRTVSGTVYPLPFSRLLSFYATGRNSDLIGWTAHKPRLAAVALRLIKATAYGRGAPGYIWDYSADHAAALAGGCRHWYGTSDWPAGGCAARAVLKRLPAELLPRLAVYFDKIAALYRLHDPINGERLTPPPPPPA</sequence>
<reference evidence="1" key="1">
    <citation type="submission" date="2020-04" db="EMBL/GenBank/DDBJ databases">
        <authorList>
            <person name="Chiriac C."/>
            <person name="Salcher M."/>
            <person name="Ghai R."/>
            <person name="Kavagutti S V."/>
        </authorList>
    </citation>
    <scope>NUCLEOTIDE SEQUENCE</scope>
</reference>
<name>A0A6J5N290_9CAUD</name>
<dbReference type="EMBL" id="LR796563">
    <property type="protein sequence ID" value="CAB4151393.1"/>
    <property type="molecule type" value="Genomic_DNA"/>
</dbReference>